<dbReference type="InterPro" id="IPR038729">
    <property type="entry name" value="Rad50/SbcC_AAA"/>
</dbReference>
<reference evidence="2" key="1">
    <citation type="journal article" date="2015" name="Nature">
        <title>Complex archaea that bridge the gap between prokaryotes and eukaryotes.</title>
        <authorList>
            <person name="Spang A."/>
            <person name="Saw J.H."/>
            <person name="Jorgensen S.L."/>
            <person name="Zaremba-Niedzwiedzka K."/>
            <person name="Martijn J."/>
            <person name="Lind A.E."/>
            <person name="van Eijk R."/>
            <person name="Schleper C."/>
            <person name="Guy L."/>
            <person name="Ettema T.J."/>
        </authorList>
    </citation>
    <scope>NUCLEOTIDE SEQUENCE</scope>
</reference>
<dbReference type="GO" id="GO:0016887">
    <property type="term" value="F:ATP hydrolysis activity"/>
    <property type="evidence" value="ECO:0007669"/>
    <property type="project" value="InterPro"/>
</dbReference>
<dbReference type="AlphaFoldDB" id="A0A0F9D7D8"/>
<dbReference type="EMBL" id="LAZR01043053">
    <property type="protein sequence ID" value="KKL08013.1"/>
    <property type="molecule type" value="Genomic_DNA"/>
</dbReference>
<evidence type="ECO:0000259" key="1">
    <source>
        <dbReference type="Pfam" id="PF13476"/>
    </source>
</evidence>
<protein>
    <recommendedName>
        <fullName evidence="1">Rad50/SbcC-type AAA domain-containing protein</fullName>
    </recommendedName>
</protein>
<accession>A0A0F9D7D8</accession>
<evidence type="ECO:0000313" key="2">
    <source>
        <dbReference type="EMBL" id="KKL08013.1"/>
    </source>
</evidence>
<dbReference type="SUPFAM" id="SSF52540">
    <property type="entry name" value="P-loop containing nucleoside triphosphate hydrolases"/>
    <property type="match status" value="1"/>
</dbReference>
<name>A0A0F9D7D8_9ZZZZ</name>
<feature type="non-terminal residue" evidence="2">
    <location>
        <position position="226"/>
    </location>
</feature>
<dbReference type="InterPro" id="IPR027417">
    <property type="entry name" value="P-loop_NTPase"/>
</dbReference>
<dbReference type="Pfam" id="PF13476">
    <property type="entry name" value="AAA_23"/>
    <property type="match status" value="1"/>
</dbReference>
<feature type="domain" description="Rad50/SbcC-type AAA" evidence="1">
    <location>
        <begin position="5"/>
        <end position="216"/>
    </location>
</feature>
<dbReference type="PANTHER" id="PTHR32114">
    <property type="entry name" value="ABC TRANSPORTER ABCH.3"/>
    <property type="match status" value="1"/>
</dbReference>
<organism evidence="2">
    <name type="scientific">marine sediment metagenome</name>
    <dbReference type="NCBI Taxonomy" id="412755"/>
    <lineage>
        <taxon>unclassified sequences</taxon>
        <taxon>metagenomes</taxon>
        <taxon>ecological metagenomes</taxon>
    </lineage>
</organism>
<dbReference type="GO" id="GO:0006302">
    <property type="term" value="P:double-strand break repair"/>
    <property type="evidence" value="ECO:0007669"/>
    <property type="project" value="InterPro"/>
</dbReference>
<dbReference type="PANTHER" id="PTHR32114:SF2">
    <property type="entry name" value="ABC TRANSPORTER ABCH.3"/>
    <property type="match status" value="1"/>
</dbReference>
<proteinExistence type="predicted"/>
<dbReference type="Gene3D" id="3.40.50.300">
    <property type="entry name" value="P-loop containing nucleotide triphosphate hydrolases"/>
    <property type="match status" value="1"/>
</dbReference>
<sequence length="226" mass="24949">MRPLRLTLENVHSFAGEHIIDFSSMDVAVLSGENGVGKSTVAVDAPRFCLFGETRDDLNSIIYDGADFARVELEFLLGEDRYLVSRTRSRKGAGKSLLSFQLLQDDSAILLDGKSLAETQGRIERTLRMTDELFIATACATQGDMARFSEAKPAERKQVLGQILNLDEWERRADAARRLLRTLGTDCVGKGVELEALRETASAIPALQEKLKEIESGEEAAQQSIE</sequence>
<comment type="caution">
    <text evidence="2">The sequence shown here is derived from an EMBL/GenBank/DDBJ whole genome shotgun (WGS) entry which is preliminary data.</text>
</comment>
<gene>
    <name evidence="2" type="ORF">LCGC14_2580210</name>
</gene>